<dbReference type="EMBL" id="MN738962">
    <property type="protein sequence ID" value="QHT33282.1"/>
    <property type="molecule type" value="Genomic_DNA"/>
</dbReference>
<evidence type="ECO:0000313" key="3">
    <source>
        <dbReference type="EMBL" id="QHT33282.1"/>
    </source>
</evidence>
<accession>A0A6C0EWZ5</accession>
<dbReference type="Pfam" id="PF02517">
    <property type="entry name" value="Rce1-like"/>
    <property type="match status" value="1"/>
</dbReference>
<feature type="transmembrane region" description="Helical" evidence="1">
    <location>
        <begin position="87"/>
        <end position="109"/>
    </location>
</feature>
<name>A0A6C0EWZ5_9ZZZZ</name>
<dbReference type="InterPro" id="IPR003675">
    <property type="entry name" value="Rce1/LyrA-like_dom"/>
</dbReference>
<proteinExistence type="predicted"/>
<keyword evidence="1" id="KW-0472">Membrane</keyword>
<keyword evidence="1" id="KW-0812">Transmembrane</keyword>
<evidence type="ECO:0000259" key="2">
    <source>
        <dbReference type="Pfam" id="PF02517"/>
    </source>
</evidence>
<dbReference type="InterPro" id="IPR052710">
    <property type="entry name" value="CAAX_protease"/>
</dbReference>
<feature type="domain" description="CAAX prenyl protease 2/Lysostaphin resistance protein A-like" evidence="2">
    <location>
        <begin position="128"/>
        <end position="216"/>
    </location>
</feature>
<feature type="transmembrane region" description="Helical" evidence="1">
    <location>
        <begin position="129"/>
        <end position="147"/>
    </location>
</feature>
<dbReference type="AlphaFoldDB" id="A0A6C0EWZ5"/>
<dbReference type="PANTHER" id="PTHR36435">
    <property type="entry name" value="SLR1288 PROTEIN"/>
    <property type="match status" value="1"/>
</dbReference>
<organism evidence="3">
    <name type="scientific">viral metagenome</name>
    <dbReference type="NCBI Taxonomy" id="1070528"/>
    <lineage>
        <taxon>unclassified sequences</taxon>
        <taxon>metagenomes</taxon>
        <taxon>organismal metagenomes</taxon>
    </lineage>
</organism>
<keyword evidence="1" id="KW-1133">Transmembrane helix</keyword>
<reference evidence="3" key="1">
    <citation type="journal article" date="2020" name="Nature">
        <title>Giant virus diversity and host interactions through global metagenomics.</title>
        <authorList>
            <person name="Schulz F."/>
            <person name="Roux S."/>
            <person name="Paez-Espino D."/>
            <person name="Jungbluth S."/>
            <person name="Walsh D.A."/>
            <person name="Denef V.J."/>
            <person name="McMahon K.D."/>
            <person name="Konstantinidis K.T."/>
            <person name="Eloe-Fadrosh E.A."/>
            <person name="Kyrpides N.C."/>
            <person name="Woyke T."/>
        </authorList>
    </citation>
    <scope>NUCLEOTIDE SEQUENCE</scope>
    <source>
        <strain evidence="3">GVMAG-M-3300009161-34</strain>
    </source>
</reference>
<feature type="transmembrane region" description="Helical" evidence="1">
    <location>
        <begin position="5"/>
        <end position="21"/>
    </location>
</feature>
<protein>
    <recommendedName>
        <fullName evidence="2">CAAX prenyl protease 2/Lysostaphin resistance protein A-like domain-containing protein</fullName>
    </recommendedName>
</protein>
<sequence>MFTNLYIYVIVVVAYNIYNYIKDLPFHYITQTNYGLCEKMNSTFCVRISYFVMAIVLYLLTIKFINLTLPQDAPKVRNTITDDKPSFFGFGSLVGSGISALSYIFNIIFGFSSFNGFKHNTVWDTTKNLITIFTGMTMTSFSEELIYRGLLIGVTKQFLNTNICVFLSALVFGYVHVKCSFKYGIVAFITGIILGYGYLHYGLYWCIGLHALFNFVETSLHTITNIKVVNKLMGGERVTPDDDGMTTPLVELIVFYSLYYYGYF</sequence>
<evidence type="ECO:0000256" key="1">
    <source>
        <dbReference type="SAM" id="Phobius"/>
    </source>
</evidence>
<feature type="transmembrane region" description="Helical" evidence="1">
    <location>
        <begin position="159"/>
        <end position="177"/>
    </location>
</feature>
<feature type="transmembrane region" description="Helical" evidence="1">
    <location>
        <begin position="48"/>
        <end position="66"/>
    </location>
</feature>
<dbReference type="GO" id="GO:0004175">
    <property type="term" value="F:endopeptidase activity"/>
    <property type="evidence" value="ECO:0007669"/>
    <property type="project" value="UniProtKB-ARBA"/>
</dbReference>
<feature type="transmembrane region" description="Helical" evidence="1">
    <location>
        <begin position="183"/>
        <end position="207"/>
    </location>
</feature>
<dbReference type="PANTHER" id="PTHR36435:SF1">
    <property type="entry name" value="CAAX AMINO TERMINAL PROTEASE FAMILY PROTEIN"/>
    <property type="match status" value="1"/>
</dbReference>
<dbReference type="GO" id="GO:0080120">
    <property type="term" value="P:CAAX-box protein maturation"/>
    <property type="evidence" value="ECO:0007669"/>
    <property type="project" value="UniProtKB-ARBA"/>
</dbReference>